<proteinExistence type="predicted"/>
<dbReference type="EMBL" id="VSRR010009257">
    <property type="protein sequence ID" value="MPC50054.1"/>
    <property type="molecule type" value="Genomic_DNA"/>
</dbReference>
<dbReference type="Proteomes" id="UP000324222">
    <property type="component" value="Unassembled WGS sequence"/>
</dbReference>
<sequence length="96" mass="10613">MVCWCLSWLQNPDPIVASEREEPRPIAKPRGIEASWYQSSKLNKGRPGGYNEAGRGYKASVLRTKTRSGFGRGCRYSGRGNPLVTSQRKGTGRGAR</sequence>
<evidence type="ECO:0000256" key="1">
    <source>
        <dbReference type="SAM" id="MobiDB-lite"/>
    </source>
</evidence>
<evidence type="ECO:0000313" key="3">
    <source>
        <dbReference type="Proteomes" id="UP000324222"/>
    </source>
</evidence>
<comment type="caution">
    <text evidence="2">The sequence shown here is derived from an EMBL/GenBank/DDBJ whole genome shotgun (WGS) entry which is preliminary data.</text>
</comment>
<evidence type="ECO:0000313" key="2">
    <source>
        <dbReference type="EMBL" id="MPC50054.1"/>
    </source>
</evidence>
<gene>
    <name evidence="2" type="ORF">E2C01_043875</name>
</gene>
<reference evidence="2 3" key="1">
    <citation type="submission" date="2019-05" db="EMBL/GenBank/DDBJ databases">
        <title>Another draft genome of Portunus trituberculatus and its Hox gene families provides insights of decapod evolution.</title>
        <authorList>
            <person name="Jeong J.-H."/>
            <person name="Song I."/>
            <person name="Kim S."/>
            <person name="Choi T."/>
            <person name="Kim D."/>
            <person name="Ryu S."/>
            <person name="Kim W."/>
        </authorList>
    </citation>
    <scope>NUCLEOTIDE SEQUENCE [LARGE SCALE GENOMIC DNA]</scope>
    <source>
        <tissue evidence="2">Muscle</tissue>
    </source>
</reference>
<accession>A0A5B7G0P4</accession>
<dbReference type="AlphaFoldDB" id="A0A5B7G0P4"/>
<organism evidence="2 3">
    <name type="scientific">Portunus trituberculatus</name>
    <name type="common">Swimming crab</name>
    <name type="synonym">Neptunus trituberculatus</name>
    <dbReference type="NCBI Taxonomy" id="210409"/>
    <lineage>
        <taxon>Eukaryota</taxon>
        <taxon>Metazoa</taxon>
        <taxon>Ecdysozoa</taxon>
        <taxon>Arthropoda</taxon>
        <taxon>Crustacea</taxon>
        <taxon>Multicrustacea</taxon>
        <taxon>Malacostraca</taxon>
        <taxon>Eumalacostraca</taxon>
        <taxon>Eucarida</taxon>
        <taxon>Decapoda</taxon>
        <taxon>Pleocyemata</taxon>
        <taxon>Brachyura</taxon>
        <taxon>Eubrachyura</taxon>
        <taxon>Portunoidea</taxon>
        <taxon>Portunidae</taxon>
        <taxon>Portuninae</taxon>
        <taxon>Portunus</taxon>
    </lineage>
</organism>
<name>A0A5B7G0P4_PORTR</name>
<keyword evidence="3" id="KW-1185">Reference proteome</keyword>
<feature type="region of interest" description="Disordered" evidence="1">
    <location>
        <begin position="70"/>
        <end position="96"/>
    </location>
</feature>
<protein>
    <submittedName>
        <fullName evidence="2">Uncharacterized protein</fullName>
    </submittedName>
</protein>